<dbReference type="EMBL" id="QGUI02000002">
    <property type="protein sequence ID" value="MFO7190714.1"/>
    <property type="molecule type" value="Genomic_DNA"/>
</dbReference>
<keyword evidence="1" id="KW-1133">Transmembrane helix</keyword>
<feature type="transmembrane region" description="Helical" evidence="1">
    <location>
        <begin position="282"/>
        <end position="301"/>
    </location>
</feature>
<dbReference type="Proteomes" id="UP000249324">
    <property type="component" value="Unassembled WGS sequence"/>
</dbReference>
<evidence type="ECO:0008006" key="4">
    <source>
        <dbReference type="Google" id="ProtNLM"/>
    </source>
</evidence>
<keyword evidence="1" id="KW-0472">Membrane</keyword>
<organism evidence="2 3">
    <name type="scientific">Thermocrispum agreste</name>
    <dbReference type="NCBI Taxonomy" id="37925"/>
    <lineage>
        <taxon>Bacteria</taxon>
        <taxon>Bacillati</taxon>
        <taxon>Actinomycetota</taxon>
        <taxon>Actinomycetes</taxon>
        <taxon>Pseudonocardiales</taxon>
        <taxon>Pseudonocardiaceae</taxon>
        <taxon>Thermocrispum</taxon>
    </lineage>
</organism>
<evidence type="ECO:0000313" key="2">
    <source>
        <dbReference type="EMBL" id="MFO7190714.1"/>
    </source>
</evidence>
<feature type="transmembrane region" description="Helical" evidence="1">
    <location>
        <begin position="20"/>
        <end position="38"/>
    </location>
</feature>
<feature type="transmembrane region" description="Helical" evidence="1">
    <location>
        <begin position="89"/>
        <end position="119"/>
    </location>
</feature>
<dbReference type="AlphaFoldDB" id="A0ABD6FC86"/>
<feature type="transmembrane region" description="Helical" evidence="1">
    <location>
        <begin position="58"/>
        <end position="82"/>
    </location>
</feature>
<protein>
    <recommendedName>
        <fullName evidence="4">LigA protein</fullName>
    </recommendedName>
</protein>
<feature type="transmembrane region" description="Helical" evidence="1">
    <location>
        <begin position="210"/>
        <end position="231"/>
    </location>
</feature>
<comment type="caution">
    <text evidence="2">The sequence shown here is derived from an EMBL/GenBank/DDBJ whole genome shotgun (WGS) entry which is preliminary data.</text>
</comment>
<keyword evidence="1" id="KW-0812">Transmembrane</keyword>
<evidence type="ECO:0000313" key="3">
    <source>
        <dbReference type="Proteomes" id="UP000249324"/>
    </source>
</evidence>
<gene>
    <name evidence="2" type="ORF">DIU77_000505</name>
</gene>
<accession>A0ABD6FC86</accession>
<reference evidence="2 3" key="1">
    <citation type="journal article" date="2021" name="BMC Genomics">
        <title>Genome-resolved metagenome and metatranscriptome analyses of thermophilic composting reveal key bacterial players and their metabolic interactions.</title>
        <authorList>
            <person name="Braga L.P.P."/>
            <person name="Pereira R.V."/>
            <person name="Martins L.F."/>
            <person name="Moura L.M.S."/>
            <person name="Sanchez F.B."/>
            <person name="Patane J.S.L."/>
            <person name="da Silva A.M."/>
            <person name="Setubal J.C."/>
        </authorList>
    </citation>
    <scope>NUCLEOTIDE SEQUENCE [LARGE SCALE GENOMIC DNA]</scope>
    <source>
        <strain evidence="2">ZC4RG45</strain>
    </source>
</reference>
<evidence type="ECO:0000256" key="1">
    <source>
        <dbReference type="SAM" id="Phobius"/>
    </source>
</evidence>
<name>A0ABD6FC86_9PSEU</name>
<sequence length="311" mass="32358">MITKPATAEVQRPSLGRRVICYAAIVSALPYLVLKTLWVAGVPVGVTDPELADDPSLLALNTLTLAMDAVAIVLAVVFTYPFGQRLPAWLVLLPIFVGCGLLGPIVVGVPVAVVATAVVRAPSPQDEIAVPVAEWVVPLVYTGFVVLGVLLTAAFVLYARQRWPEVFEQRTPRLTAADRGFAVAGTVLALTAAVLLLIDVFQPSEVAPAAAAMAILRTLLALAAVAGVWSFSPPGGRKFAAPMLAAWFGSSALLAWGGWTVVNLVGDTALVAEDSGWWELPGGLAQLLGGGLLAVVLVRALRTVTRGSSAA</sequence>
<feature type="transmembrane region" description="Helical" evidence="1">
    <location>
        <begin position="243"/>
        <end position="262"/>
    </location>
</feature>
<feature type="transmembrane region" description="Helical" evidence="1">
    <location>
        <begin position="180"/>
        <end position="198"/>
    </location>
</feature>
<feature type="transmembrane region" description="Helical" evidence="1">
    <location>
        <begin position="139"/>
        <end position="159"/>
    </location>
</feature>
<proteinExistence type="predicted"/>